<evidence type="ECO:0000256" key="4">
    <source>
        <dbReference type="ARBA" id="ARBA00010662"/>
    </source>
</evidence>
<dbReference type="CDD" id="cd01400">
    <property type="entry name" value="6PGL"/>
    <property type="match status" value="1"/>
</dbReference>
<dbReference type="EMBL" id="FP929003">
    <property type="protein sequence ID" value="CBK40134.1"/>
    <property type="molecule type" value="Genomic_DNA"/>
</dbReference>
<comment type="function">
    <text evidence="2 8">Hydrolysis of 6-phosphogluconolactone to 6-phosphogluconate.</text>
</comment>
<evidence type="ECO:0000256" key="5">
    <source>
        <dbReference type="ARBA" id="ARBA00013198"/>
    </source>
</evidence>
<keyword evidence="11" id="KW-1185">Reference proteome</keyword>
<dbReference type="SUPFAM" id="SSF100950">
    <property type="entry name" value="NagB/RpiA/CoA transferase-like"/>
    <property type="match status" value="1"/>
</dbReference>
<comment type="pathway">
    <text evidence="3 8">Carbohydrate degradation; pentose phosphate pathway; D-ribulose 5-phosphate from D-glucose 6-phosphate (oxidative stage): step 2/3.</text>
</comment>
<dbReference type="EC" id="3.1.1.31" evidence="5 8"/>
<dbReference type="InterPro" id="IPR006148">
    <property type="entry name" value="Glc/Gal-6P_isomerase"/>
</dbReference>
<comment type="catalytic activity">
    <reaction evidence="1 8">
        <text>6-phospho-D-glucono-1,5-lactone + H2O = 6-phospho-D-gluconate + H(+)</text>
        <dbReference type="Rhea" id="RHEA:12556"/>
        <dbReference type="ChEBI" id="CHEBI:15377"/>
        <dbReference type="ChEBI" id="CHEBI:15378"/>
        <dbReference type="ChEBI" id="CHEBI:57955"/>
        <dbReference type="ChEBI" id="CHEBI:58759"/>
        <dbReference type="EC" id="3.1.1.31"/>
    </reaction>
</comment>
<dbReference type="AlphaFoldDB" id="D8PA75"/>
<evidence type="ECO:0000259" key="9">
    <source>
        <dbReference type="Pfam" id="PF01182"/>
    </source>
</evidence>
<keyword evidence="7 8" id="KW-0378">Hydrolase</keyword>
<dbReference type="InterPro" id="IPR039104">
    <property type="entry name" value="6PGL"/>
</dbReference>
<dbReference type="PANTHER" id="PTHR11054">
    <property type="entry name" value="6-PHOSPHOGLUCONOLACTONASE"/>
    <property type="match status" value="1"/>
</dbReference>
<comment type="similarity">
    <text evidence="4 8">Belongs to the glucosamine/galactosamine-6-phosphate isomerase family. 6-phosphogluconolactonase subfamily.</text>
</comment>
<evidence type="ECO:0000256" key="2">
    <source>
        <dbReference type="ARBA" id="ARBA00002681"/>
    </source>
</evidence>
<dbReference type="OrthoDB" id="9810967at2"/>
<accession>D8PA75</accession>
<dbReference type="GO" id="GO:0006098">
    <property type="term" value="P:pentose-phosphate shunt"/>
    <property type="evidence" value="ECO:0007669"/>
    <property type="project" value="UniProtKB-UniPathway"/>
</dbReference>
<evidence type="ECO:0000256" key="1">
    <source>
        <dbReference type="ARBA" id="ARBA00000832"/>
    </source>
</evidence>
<proteinExistence type="inferred from homology"/>
<sequence>MSQAPEIHRFSDTQELTRAAAELFLEVGRQAITQRNCFLAALSGGSTPKTLYSILASEDYAQQLDWSKVHFLFGDERSVPPTHVDSNFAMANAMLFSPLHIPSTQIHRIRGEDPPEAAAAHYETTLRHLTAAVPGQWPQLDLVLLGMGDDGHTASLFPGTASLTEGTRWVVPGTSPQGTRARVTLTLGVINHASVVLFLVAGRNKAAVVRRVLEQRPGDPGPYPAALVRPETGRLLWYLDHAAASELTPTTDD</sequence>
<dbReference type="NCBIfam" id="TIGR01198">
    <property type="entry name" value="pgl"/>
    <property type="match status" value="1"/>
</dbReference>
<reference evidence="10 11" key="1">
    <citation type="journal article" date="2010" name="Proc. Natl. Acad. Sci. U.S.A.">
        <title>A Nitrospira metagenome illuminates the physiology and evolution of globally important nitrite-oxidizing bacteria.</title>
        <authorList>
            <person name="Lucker S."/>
            <person name="Wagner M."/>
            <person name="Maixner F."/>
            <person name="Pelletier E."/>
            <person name="Koch H."/>
            <person name="Vacherie B."/>
            <person name="Rattei T."/>
            <person name="Sinninghe Damste J."/>
            <person name="Spieck E."/>
            <person name="Le Paslier D."/>
            <person name="Daims H."/>
        </authorList>
    </citation>
    <scope>NUCLEOTIDE SEQUENCE [LARGE SCALE GENOMIC DNA]</scope>
</reference>
<dbReference type="InterPro" id="IPR005900">
    <property type="entry name" value="6-phosphogluconolactonase_DevB"/>
</dbReference>
<organism evidence="10 11">
    <name type="scientific">Nitrospira defluvii</name>
    <dbReference type="NCBI Taxonomy" id="330214"/>
    <lineage>
        <taxon>Bacteria</taxon>
        <taxon>Pseudomonadati</taxon>
        <taxon>Nitrospirota</taxon>
        <taxon>Nitrospiria</taxon>
        <taxon>Nitrospirales</taxon>
        <taxon>Nitrospiraceae</taxon>
        <taxon>Nitrospira</taxon>
    </lineage>
</organism>
<dbReference type="GO" id="GO:0017057">
    <property type="term" value="F:6-phosphogluconolactonase activity"/>
    <property type="evidence" value="ECO:0007669"/>
    <property type="project" value="UniProtKB-UniRule"/>
</dbReference>
<name>D8PA75_9BACT</name>
<dbReference type="KEGG" id="nde:NIDE0355"/>
<evidence type="ECO:0000313" key="10">
    <source>
        <dbReference type="EMBL" id="CBK40134.1"/>
    </source>
</evidence>
<dbReference type="PANTHER" id="PTHR11054:SF0">
    <property type="entry name" value="6-PHOSPHOGLUCONOLACTONASE"/>
    <property type="match status" value="1"/>
</dbReference>
<dbReference type="GO" id="GO:0005975">
    <property type="term" value="P:carbohydrate metabolic process"/>
    <property type="evidence" value="ECO:0007669"/>
    <property type="project" value="UniProtKB-UniRule"/>
</dbReference>
<dbReference type="Gene3D" id="3.40.50.1360">
    <property type="match status" value="1"/>
</dbReference>
<dbReference type="InterPro" id="IPR037171">
    <property type="entry name" value="NagB/RpiA_transferase-like"/>
</dbReference>
<dbReference type="FunFam" id="3.40.50.1360:FF:000005">
    <property type="entry name" value="6-phosphogluconolactonase"/>
    <property type="match status" value="1"/>
</dbReference>
<evidence type="ECO:0000256" key="8">
    <source>
        <dbReference type="RuleBase" id="RU365095"/>
    </source>
</evidence>
<dbReference type="Proteomes" id="UP000001660">
    <property type="component" value="Chromosome"/>
</dbReference>
<dbReference type="eggNOG" id="COG0363">
    <property type="taxonomic scope" value="Bacteria"/>
</dbReference>
<gene>
    <name evidence="8 10" type="primary">pgl</name>
    <name evidence="10" type="ORF">NIDE0355</name>
</gene>
<evidence type="ECO:0000313" key="11">
    <source>
        <dbReference type="Proteomes" id="UP000001660"/>
    </source>
</evidence>
<evidence type="ECO:0000256" key="3">
    <source>
        <dbReference type="ARBA" id="ARBA00004961"/>
    </source>
</evidence>
<evidence type="ECO:0000256" key="7">
    <source>
        <dbReference type="ARBA" id="ARBA00022801"/>
    </source>
</evidence>
<dbReference type="Pfam" id="PF01182">
    <property type="entry name" value="Glucosamine_iso"/>
    <property type="match status" value="1"/>
</dbReference>
<dbReference type="UniPathway" id="UPA00115">
    <property type="reaction ID" value="UER00409"/>
</dbReference>
<protein>
    <recommendedName>
        <fullName evidence="6 8">6-phosphogluconolactonase</fullName>
        <shortName evidence="8">6PGL</shortName>
        <ecNumber evidence="5 8">3.1.1.31</ecNumber>
    </recommendedName>
</protein>
<dbReference type="STRING" id="330214.NIDE0355"/>
<dbReference type="HOGENOM" id="CLU_053947_2_0_0"/>
<evidence type="ECO:0000256" key="6">
    <source>
        <dbReference type="ARBA" id="ARBA00020337"/>
    </source>
</evidence>
<feature type="domain" description="Glucosamine/galactosamine-6-phosphate isomerase" evidence="9">
    <location>
        <begin position="12"/>
        <end position="237"/>
    </location>
</feature>